<evidence type="ECO:0000313" key="2">
    <source>
        <dbReference type="EMBL" id="JAV64276.1"/>
    </source>
</evidence>
<dbReference type="AlphaFoldDB" id="A0A1Y1KY33"/>
<dbReference type="InterPro" id="IPR001163">
    <property type="entry name" value="Sm_dom_euk/arc"/>
</dbReference>
<evidence type="ECO:0000313" key="4">
    <source>
        <dbReference type="Proteomes" id="UP000327044"/>
    </source>
</evidence>
<dbReference type="InParanoid" id="A0A1Y1KY33"/>
<feature type="domain" description="Sm" evidence="1">
    <location>
        <begin position="18"/>
        <end position="83"/>
    </location>
</feature>
<dbReference type="SMART" id="SM00651">
    <property type="entry name" value="Sm"/>
    <property type="match status" value="1"/>
</dbReference>
<keyword evidence="4" id="KW-1185">Reference proteome</keyword>
<dbReference type="CDD" id="cd01733">
    <property type="entry name" value="LSm10"/>
    <property type="match status" value="1"/>
</dbReference>
<name>A0A1Y1KY33_PHOPY</name>
<dbReference type="GO" id="GO:0071208">
    <property type="term" value="F:histone pre-mRNA DCP binding"/>
    <property type="evidence" value="ECO:0007669"/>
    <property type="project" value="TreeGrafter"/>
</dbReference>
<evidence type="ECO:0000259" key="1">
    <source>
        <dbReference type="SMART" id="SM00651"/>
    </source>
</evidence>
<sequence>MQKETKKEHFQFYNSLTGLIKGLENEYTIIDLQNEECVSGKIKYVDGYMNIDLEDVIFYNSRGVGHKFEQFFVRGRLIRYVHIPKHLVAVDVFKKYVGSLKRIKPRKPVHTFKRSRAMKYHKDTIADAYAKT</sequence>
<dbReference type="Gene3D" id="2.30.30.100">
    <property type="match status" value="1"/>
</dbReference>
<reference evidence="2" key="1">
    <citation type="journal article" date="2016" name="Sci. Rep.">
        <title>Molecular characterization of firefly nuptial gifts: a multi-omics approach sheds light on postcopulatory sexual selection.</title>
        <authorList>
            <person name="Al-Wathiqui N."/>
            <person name="Fallon T.R."/>
            <person name="South A."/>
            <person name="Weng J.K."/>
            <person name="Lewis S.M."/>
        </authorList>
    </citation>
    <scope>NUCLEOTIDE SEQUENCE</scope>
</reference>
<dbReference type="SUPFAM" id="SSF50182">
    <property type="entry name" value="Sm-like ribonucleoproteins"/>
    <property type="match status" value="1"/>
</dbReference>
<dbReference type="Proteomes" id="UP000327044">
    <property type="component" value="Unassembled WGS sequence"/>
</dbReference>
<gene>
    <name evidence="3" type="ORF">PPYR_01965</name>
</gene>
<proteinExistence type="predicted"/>
<dbReference type="InterPro" id="IPR010920">
    <property type="entry name" value="LSM_dom_sf"/>
</dbReference>
<organism evidence="2">
    <name type="scientific">Photinus pyralis</name>
    <name type="common">Common eastern firefly</name>
    <name type="synonym">Lampyris pyralis</name>
    <dbReference type="NCBI Taxonomy" id="7054"/>
    <lineage>
        <taxon>Eukaryota</taxon>
        <taxon>Metazoa</taxon>
        <taxon>Ecdysozoa</taxon>
        <taxon>Arthropoda</taxon>
        <taxon>Hexapoda</taxon>
        <taxon>Insecta</taxon>
        <taxon>Pterygota</taxon>
        <taxon>Neoptera</taxon>
        <taxon>Endopterygota</taxon>
        <taxon>Coleoptera</taxon>
        <taxon>Polyphaga</taxon>
        <taxon>Elateriformia</taxon>
        <taxon>Elateroidea</taxon>
        <taxon>Lampyridae</taxon>
        <taxon>Lampyrinae</taxon>
        <taxon>Photinus</taxon>
    </lineage>
</organism>
<accession>A0A1Y1KY33</accession>
<dbReference type="EMBL" id="VVIM01000001">
    <property type="protein sequence ID" value="KAB0804995.1"/>
    <property type="molecule type" value="Genomic_DNA"/>
</dbReference>
<dbReference type="PANTHER" id="PTHR21196:SF1">
    <property type="entry name" value="U7 SNRNA-ASSOCIATED SM-LIKE PROTEIN LSM10"/>
    <property type="match status" value="1"/>
</dbReference>
<reference evidence="3 4" key="2">
    <citation type="journal article" date="2018" name="Elife">
        <title>Firefly genomes illuminate parallel origins of bioluminescence in beetles.</title>
        <authorList>
            <person name="Fallon T.R."/>
            <person name="Lower S.E."/>
            <person name="Chang C.H."/>
            <person name="Bessho-Uehara M."/>
            <person name="Martin G.J."/>
            <person name="Bewick A.J."/>
            <person name="Behringer M."/>
            <person name="Debat H.J."/>
            <person name="Wong I."/>
            <person name="Day J.C."/>
            <person name="Suvorov A."/>
            <person name="Silva C.J."/>
            <person name="Stanger-Hall K.F."/>
            <person name="Hall D.W."/>
            <person name="Schmitz R.J."/>
            <person name="Nelson D.R."/>
            <person name="Lewis S.M."/>
            <person name="Shigenobu S."/>
            <person name="Bybee S.M."/>
            <person name="Larracuente A.M."/>
            <person name="Oba Y."/>
            <person name="Weng J.K."/>
        </authorList>
    </citation>
    <scope>NUCLEOTIDE SEQUENCE [LARGE SCALE GENOMIC DNA]</scope>
    <source>
        <strain evidence="3">1611_PpyrPB1</strain>
        <tissue evidence="3">Whole body</tissue>
    </source>
</reference>
<protein>
    <recommendedName>
        <fullName evidence="1">Sm domain-containing protein</fullName>
    </recommendedName>
</protein>
<dbReference type="FunCoup" id="A0A1Y1KY33">
    <property type="interactions" value="15"/>
</dbReference>
<dbReference type="GO" id="GO:0071209">
    <property type="term" value="F:U7 snRNA binding"/>
    <property type="evidence" value="ECO:0007669"/>
    <property type="project" value="TreeGrafter"/>
</dbReference>
<reference evidence="3" key="3">
    <citation type="submission" date="2019-08" db="EMBL/GenBank/DDBJ databases">
        <authorList>
            <consortium name="Photinus pyralis genome working group"/>
            <person name="Fallon T.R."/>
            <person name="Sander Lower S.E."/>
            <person name="Weng J.-K."/>
        </authorList>
    </citation>
    <scope>NUCLEOTIDE SEQUENCE</scope>
    <source>
        <strain evidence="3">1611_PpyrPB1</strain>
        <tissue evidence="3">Whole body</tissue>
    </source>
</reference>
<dbReference type="PANTHER" id="PTHR21196">
    <property type="entry name" value="U7 SNRNA-ASSOCIATED SM-LIKE PROTEIN LSM10"/>
    <property type="match status" value="1"/>
</dbReference>
<evidence type="ECO:0000313" key="3">
    <source>
        <dbReference type="EMBL" id="KAB0804995.1"/>
    </source>
</evidence>
<dbReference type="GO" id="GO:0006398">
    <property type="term" value="P:mRNA 3'-end processing by stem-loop binding and cleavage"/>
    <property type="evidence" value="ECO:0007669"/>
    <property type="project" value="TreeGrafter"/>
</dbReference>
<dbReference type="GO" id="GO:0016604">
    <property type="term" value="C:nuclear body"/>
    <property type="evidence" value="ECO:0007669"/>
    <property type="project" value="TreeGrafter"/>
</dbReference>
<dbReference type="EMBL" id="GEZM01075110">
    <property type="protein sequence ID" value="JAV64276.1"/>
    <property type="molecule type" value="Transcribed_RNA"/>
</dbReference>
<dbReference type="Pfam" id="PF01423">
    <property type="entry name" value="LSM"/>
    <property type="match status" value="1"/>
</dbReference>
<dbReference type="InterPro" id="IPR052840">
    <property type="entry name" value="U7_snRNA_Sm-like"/>
</dbReference>
<dbReference type="GO" id="GO:0071254">
    <property type="term" value="C:cytoplasmic U snRNP body"/>
    <property type="evidence" value="ECO:0007669"/>
    <property type="project" value="TreeGrafter"/>
</dbReference>